<dbReference type="Gene3D" id="1.20.58.390">
    <property type="entry name" value="Neurotransmitter-gated ion-channel transmembrane domain"/>
    <property type="match status" value="1"/>
</dbReference>
<dbReference type="GO" id="GO:0016020">
    <property type="term" value="C:membrane"/>
    <property type="evidence" value="ECO:0007669"/>
    <property type="project" value="UniProtKB-SubCell"/>
</dbReference>
<sequence length="453" mass="51739">MKASILGLIFVDIFLTQVLTGTRANQANERRLFDDLLRGNSVHVVPVNDETGAVTVGLGLRLTGLIGMDTKSGQLDVNAMLQQKWVDESLRWNSSNYGNIKTLAVPLSMLWKPDIILYNGISKEQAFHDDTIVLEYTGRLRWIRSMRMQVRCDLNLAIFPFDNQTCKFKFGSAVHHMHTLNMTYVNDDVSAAFEIEMDESGKDWQLVNHTAGLKVTHYSCCSFQTMVYTMVFERKPLYYIHVYILPAVILSLLIPFQLFLPPESRERLTLGSILIISNIMVIFKLQEVLPMQHVTFPLLGIFYSLNLIWSFLSLLATICVLNVHNRGPRQGKAPDIIRSVFLSCLKPIVCLENDNYHPVISTDCVPMKGFESPGLSTEHDEHRDGKIGSKLEADVEDLNRQLHILTARARSNEVKEEMIGEWRQVSLVLDRVLFFLFVFTIFIYTVVLIYIVF</sequence>
<evidence type="ECO:0000256" key="2">
    <source>
        <dbReference type="ARBA" id="ARBA00022692"/>
    </source>
</evidence>
<evidence type="ECO:0000256" key="4">
    <source>
        <dbReference type="ARBA" id="ARBA00023136"/>
    </source>
</evidence>
<dbReference type="InterPro" id="IPR036719">
    <property type="entry name" value="Neuro-gated_channel_TM_sf"/>
</dbReference>
<keyword evidence="3 5" id="KW-1133">Transmembrane helix</keyword>
<dbReference type="Pfam" id="PF02932">
    <property type="entry name" value="Neur_chan_memb"/>
    <property type="match status" value="1"/>
</dbReference>
<name>A0AAN8GB32_PATCE</name>
<dbReference type="CDD" id="cd19051">
    <property type="entry name" value="LGIC_TM_cation"/>
    <property type="match status" value="1"/>
</dbReference>
<dbReference type="Pfam" id="PF02931">
    <property type="entry name" value="Neur_chan_LBD"/>
    <property type="match status" value="1"/>
</dbReference>
<evidence type="ECO:0000259" key="6">
    <source>
        <dbReference type="Pfam" id="PF02931"/>
    </source>
</evidence>
<feature type="signal peptide" evidence="5">
    <location>
        <begin position="1"/>
        <end position="24"/>
    </location>
</feature>
<organism evidence="8 9">
    <name type="scientific">Patella caerulea</name>
    <name type="common">Rayed Mediterranean limpet</name>
    <dbReference type="NCBI Taxonomy" id="87958"/>
    <lineage>
        <taxon>Eukaryota</taxon>
        <taxon>Metazoa</taxon>
        <taxon>Spiralia</taxon>
        <taxon>Lophotrochozoa</taxon>
        <taxon>Mollusca</taxon>
        <taxon>Gastropoda</taxon>
        <taxon>Patellogastropoda</taxon>
        <taxon>Patelloidea</taxon>
        <taxon>Patellidae</taxon>
        <taxon>Patella</taxon>
    </lineage>
</organism>
<dbReference type="PROSITE" id="PS00236">
    <property type="entry name" value="NEUROTR_ION_CHANNEL"/>
    <property type="match status" value="1"/>
</dbReference>
<comment type="caution">
    <text evidence="8">The sequence shown here is derived from an EMBL/GenBank/DDBJ whole genome shotgun (WGS) entry which is preliminary data.</text>
</comment>
<dbReference type="InterPro" id="IPR038050">
    <property type="entry name" value="Neuro_actylchol_rec"/>
</dbReference>
<protein>
    <submittedName>
        <fullName evidence="8">Uncharacterized protein</fullName>
    </submittedName>
</protein>
<evidence type="ECO:0000256" key="1">
    <source>
        <dbReference type="ARBA" id="ARBA00004141"/>
    </source>
</evidence>
<feature type="transmembrane region" description="Helical" evidence="5">
    <location>
        <begin position="298"/>
        <end position="323"/>
    </location>
</feature>
<dbReference type="InterPro" id="IPR006029">
    <property type="entry name" value="Neurotrans-gated_channel_TM"/>
</dbReference>
<proteinExistence type="inferred from homology"/>
<keyword evidence="4 5" id="KW-0472">Membrane</keyword>
<keyword evidence="5" id="KW-0407">Ion channel</keyword>
<dbReference type="PANTHER" id="PTHR18945">
    <property type="entry name" value="NEUROTRANSMITTER GATED ION CHANNEL"/>
    <property type="match status" value="1"/>
</dbReference>
<comment type="similarity">
    <text evidence="5">Belongs to the ligand-gated ion channel (TC 1.A.9) family.</text>
</comment>
<dbReference type="Gene3D" id="2.70.170.10">
    <property type="entry name" value="Neurotransmitter-gated ion-channel ligand-binding domain"/>
    <property type="match status" value="1"/>
</dbReference>
<keyword evidence="5" id="KW-0732">Signal</keyword>
<keyword evidence="5" id="KW-0406">Ion transport</keyword>
<feature type="transmembrane region" description="Helical" evidence="5">
    <location>
        <begin position="237"/>
        <end position="256"/>
    </location>
</feature>
<evidence type="ECO:0000313" key="9">
    <source>
        <dbReference type="Proteomes" id="UP001347796"/>
    </source>
</evidence>
<feature type="domain" description="Neurotransmitter-gated ion-channel ligand-binding" evidence="6">
    <location>
        <begin position="29"/>
        <end position="236"/>
    </location>
</feature>
<evidence type="ECO:0000256" key="5">
    <source>
        <dbReference type="RuleBase" id="RU000687"/>
    </source>
</evidence>
<feature type="transmembrane region" description="Helical" evidence="5">
    <location>
        <begin position="268"/>
        <end position="286"/>
    </location>
</feature>
<dbReference type="PRINTS" id="PR00252">
    <property type="entry name" value="NRIONCHANNEL"/>
</dbReference>
<dbReference type="InterPro" id="IPR036734">
    <property type="entry name" value="Neur_chan_lig-bd_sf"/>
</dbReference>
<dbReference type="EMBL" id="JAZGQO010000015">
    <property type="protein sequence ID" value="KAK6169465.1"/>
    <property type="molecule type" value="Genomic_DNA"/>
</dbReference>
<dbReference type="InterPro" id="IPR018000">
    <property type="entry name" value="Neurotransmitter_ion_chnl_CS"/>
</dbReference>
<dbReference type="GO" id="GO:0004888">
    <property type="term" value="F:transmembrane signaling receptor activity"/>
    <property type="evidence" value="ECO:0007669"/>
    <property type="project" value="InterPro"/>
</dbReference>
<accession>A0AAN8GB32</accession>
<keyword evidence="2 5" id="KW-0812">Transmembrane</keyword>
<reference evidence="8 9" key="1">
    <citation type="submission" date="2024-01" db="EMBL/GenBank/DDBJ databases">
        <title>The genome of the rayed Mediterranean limpet Patella caerulea (Linnaeus, 1758).</title>
        <authorList>
            <person name="Anh-Thu Weber A."/>
            <person name="Halstead-Nussloch G."/>
        </authorList>
    </citation>
    <scope>NUCLEOTIDE SEQUENCE [LARGE SCALE GENOMIC DNA]</scope>
    <source>
        <strain evidence="8">AATW-2023a</strain>
        <tissue evidence="8">Whole specimen</tissue>
    </source>
</reference>
<evidence type="ECO:0000256" key="3">
    <source>
        <dbReference type="ARBA" id="ARBA00022989"/>
    </source>
</evidence>
<dbReference type="SUPFAM" id="SSF90112">
    <property type="entry name" value="Neurotransmitter-gated ion-channel transmembrane pore"/>
    <property type="match status" value="1"/>
</dbReference>
<dbReference type="InterPro" id="IPR006202">
    <property type="entry name" value="Neur_chan_lig-bd"/>
</dbReference>
<comment type="subcellular location">
    <subcellularLocation>
        <location evidence="1">Membrane</location>
        <topology evidence="1">Multi-pass membrane protein</topology>
    </subcellularLocation>
</comment>
<gene>
    <name evidence="8" type="ORF">SNE40_020515</name>
</gene>
<feature type="transmembrane region" description="Helical" evidence="5">
    <location>
        <begin position="432"/>
        <end position="452"/>
    </location>
</feature>
<dbReference type="Proteomes" id="UP001347796">
    <property type="component" value="Unassembled WGS sequence"/>
</dbReference>
<feature type="chain" id="PRO_5042665368" evidence="5">
    <location>
        <begin position="25"/>
        <end position="453"/>
    </location>
</feature>
<feature type="domain" description="Neurotransmitter-gated ion-channel transmembrane" evidence="7">
    <location>
        <begin position="244"/>
        <end position="448"/>
    </location>
</feature>
<evidence type="ECO:0000313" key="8">
    <source>
        <dbReference type="EMBL" id="KAK6169465.1"/>
    </source>
</evidence>
<dbReference type="FunFam" id="2.70.170.10:FF:000028">
    <property type="entry name" value="AcetylCholine Receptor"/>
    <property type="match status" value="1"/>
</dbReference>
<evidence type="ECO:0000259" key="7">
    <source>
        <dbReference type="Pfam" id="PF02932"/>
    </source>
</evidence>
<dbReference type="InterPro" id="IPR006201">
    <property type="entry name" value="Neur_channel"/>
</dbReference>
<keyword evidence="5" id="KW-0813">Transport</keyword>
<dbReference type="SUPFAM" id="SSF63712">
    <property type="entry name" value="Nicotinic receptor ligand binding domain-like"/>
    <property type="match status" value="1"/>
</dbReference>
<keyword evidence="9" id="KW-1185">Reference proteome</keyword>
<dbReference type="GO" id="GO:0005230">
    <property type="term" value="F:extracellular ligand-gated monoatomic ion channel activity"/>
    <property type="evidence" value="ECO:0007669"/>
    <property type="project" value="InterPro"/>
</dbReference>
<dbReference type="AlphaFoldDB" id="A0AAN8GB32"/>